<name>A0A0C9ZIJ6_9AGAM</name>
<keyword evidence="2" id="KW-1185">Reference proteome</keyword>
<organism evidence="1 2">
    <name type="scientific">Suillus luteus UH-Slu-Lm8-n1</name>
    <dbReference type="NCBI Taxonomy" id="930992"/>
    <lineage>
        <taxon>Eukaryota</taxon>
        <taxon>Fungi</taxon>
        <taxon>Dikarya</taxon>
        <taxon>Basidiomycota</taxon>
        <taxon>Agaricomycotina</taxon>
        <taxon>Agaricomycetes</taxon>
        <taxon>Agaricomycetidae</taxon>
        <taxon>Boletales</taxon>
        <taxon>Suillineae</taxon>
        <taxon>Suillaceae</taxon>
        <taxon>Suillus</taxon>
    </lineage>
</organism>
<evidence type="ECO:0000313" key="1">
    <source>
        <dbReference type="EMBL" id="KIK37245.1"/>
    </source>
</evidence>
<sequence length="90" mass="10821">MAMEEIGAKTTNNCRQSLYFWMEKHEFYLEKVVVWVVVYLFNESITPRSISLQQRCEQERQSNVKVLTSRHDGNWEFDRVSCWVLRLSLC</sequence>
<reference evidence="2" key="2">
    <citation type="submission" date="2015-01" db="EMBL/GenBank/DDBJ databases">
        <title>Evolutionary Origins and Diversification of the Mycorrhizal Mutualists.</title>
        <authorList>
            <consortium name="DOE Joint Genome Institute"/>
            <consortium name="Mycorrhizal Genomics Consortium"/>
            <person name="Kohler A."/>
            <person name="Kuo A."/>
            <person name="Nagy L.G."/>
            <person name="Floudas D."/>
            <person name="Copeland A."/>
            <person name="Barry K.W."/>
            <person name="Cichocki N."/>
            <person name="Veneault-Fourrey C."/>
            <person name="LaButti K."/>
            <person name="Lindquist E.A."/>
            <person name="Lipzen A."/>
            <person name="Lundell T."/>
            <person name="Morin E."/>
            <person name="Murat C."/>
            <person name="Riley R."/>
            <person name="Ohm R."/>
            <person name="Sun H."/>
            <person name="Tunlid A."/>
            <person name="Henrissat B."/>
            <person name="Grigoriev I.V."/>
            <person name="Hibbett D.S."/>
            <person name="Martin F."/>
        </authorList>
    </citation>
    <scope>NUCLEOTIDE SEQUENCE [LARGE SCALE GENOMIC DNA]</scope>
    <source>
        <strain evidence="2">UH-Slu-Lm8-n1</strain>
    </source>
</reference>
<dbReference type="HOGENOM" id="CLU_2442340_0_0_1"/>
<accession>A0A0C9ZIJ6</accession>
<dbReference type="InParanoid" id="A0A0C9ZIJ6"/>
<gene>
    <name evidence="1" type="ORF">CY34DRAFT_810529</name>
</gene>
<evidence type="ECO:0000313" key="2">
    <source>
        <dbReference type="Proteomes" id="UP000054485"/>
    </source>
</evidence>
<proteinExistence type="predicted"/>
<dbReference type="EMBL" id="KN835467">
    <property type="protein sequence ID" value="KIK37245.1"/>
    <property type="molecule type" value="Genomic_DNA"/>
</dbReference>
<dbReference type="AlphaFoldDB" id="A0A0C9ZIJ6"/>
<dbReference type="Proteomes" id="UP000054485">
    <property type="component" value="Unassembled WGS sequence"/>
</dbReference>
<protein>
    <submittedName>
        <fullName evidence="1">Uncharacterized protein</fullName>
    </submittedName>
</protein>
<reference evidence="1 2" key="1">
    <citation type="submission" date="2014-04" db="EMBL/GenBank/DDBJ databases">
        <authorList>
            <consortium name="DOE Joint Genome Institute"/>
            <person name="Kuo A."/>
            <person name="Ruytinx J."/>
            <person name="Rineau F."/>
            <person name="Colpaert J."/>
            <person name="Kohler A."/>
            <person name="Nagy L.G."/>
            <person name="Floudas D."/>
            <person name="Copeland A."/>
            <person name="Barry K.W."/>
            <person name="Cichocki N."/>
            <person name="Veneault-Fourrey C."/>
            <person name="LaButti K."/>
            <person name="Lindquist E.A."/>
            <person name="Lipzen A."/>
            <person name="Lundell T."/>
            <person name="Morin E."/>
            <person name="Murat C."/>
            <person name="Sun H."/>
            <person name="Tunlid A."/>
            <person name="Henrissat B."/>
            <person name="Grigoriev I.V."/>
            <person name="Hibbett D.S."/>
            <person name="Martin F."/>
            <person name="Nordberg H.P."/>
            <person name="Cantor M.N."/>
            <person name="Hua S.X."/>
        </authorList>
    </citation>
    <scope>NUCLEOTIDE SEQUENCE [LARGE SCALE GENOMIC DNA]</scope>
    <source>
        <strain evidence="1 2">UH-Slu-Lm8-n1</strain>
    </source>
</reference>